<feature type="compositionally biased region" description="Low complexity" evidence="1">
    <location>
        <begin position="76"/>
        <end position="104"/>
    </location>
</feature>
<dbReference type="EMBL" id="JAESDN010000009">
    <property type="protein sequence ID" value="KAG7045713.1"/>
    <property type="molecule type" value="Genomic_DNA"/>
</dbReference>
<organism evidence="3 4">
    <name type="scientific">Colletotrichum scovillei</name>
    <dbReference type="NCBI Taxonomy" id="1209932"/>
    <lineage>
        <taxon>Eukaryota</taxon>
        <taxon>Fungi</taxon>
        <taxon>Dikarya</taxon>
        <taxon>Ascomycota</taxon>
        <taxon>Pezizomycotina</taxon>
        <taxon>Sordariomycetes</taxon>
        <taxon>Hypocreomycetidae</taxon>
        <taxon>Glomerellales</taxon>
        <taxon>Glomerellaceae</taxon>
        <taxon>Colletotrichum</taxon>
        <taxon>Colletotrichum acutatum species complex</taxon>
    </lineage>
</organism>
<comment type="caution">
    <text evidence="3">The sequence shown here is derived from an EMBL/GenBank/DDBJ whole genome shotgun (WGS) entry which is preliminary data.</text>
</comment>
<feature type="compositionally biased region" description="Low complexity" evidence="1">
    <location>
        <begin position="131"/>
        <end position="144"/>
    </location>
</feature>
<keyword evidence="4" id="KW-1185">Reference proteome</keyword>
<evidence type="ECO:0000313" key="3">
    <source>
        <dbReference type="EMBL" id="KAG7045713.1"/>
    </source>
</evidence>
<dbReference type="AlphaFoldDB" id="A0A9P7QYU1"/>
<protein>
    <recommendedName>
        <fullName evidence="5">GPI anchored serine-rich protein</fullName>
    </recommendedName>
</protein>
<proteinExistence type="predicted"/>
<sequence length="184" mass="17959">MRSYQILPLFPIALAATPVVDPLFEMCGVSVTLSATTNTLLLPPQTISICENSNCPIPTFANGGFAPASAQPQETGGQNPGANSPAANPAAQPPSATQSLGGNPPTVPPPANPAPGGGNTSPAGSSGGSGAKSPVATASSTVSSGKPTAVTTSSASRAFGAQWDECLVMGLTSLAVLVSLGLGF</sequence>
<evidence type="ECO:0000256" key="1">
    <source>
        <dbReference type="SAM" id="MobiDB-lite"/>
    </source>
</evidence>
<reference evidence="3" key="1">
    <citation type="submission" date="2021-05" db="EMBL/GenBank/DDBJ databases">
        <title>Comparative genomics of three Colletotrichum scovillei strains and genetic complementation revealed genes involved fungal growth and virulence on chili pepper.</title>
        <authorList>
            <person name="Hsieh D.-K."/>
            <person name="Chuang S.-C."/>
            <person name="Chen C.-Y."/>
            <person name="Chao Y.-T."/>
            <person name="Lu M.-Y.J."/>
            <person name="Lee M.-H."/>
            <person name="Shih M.-C."/>
        </authorList>
    </citation>
    <scope>NUCLEOTIDE SEQUENCE</scope>
    <source>
        <strain evidence="3">Coll-153</strain>
    </source>
</reference>
<name>A0A9P7QYU1_9PEZI</name>
<feature type="region of interest" description="Disordered" evidence="1">
    <location>
        <begin position="64"/>
        <end position="150"/>
    </location>
</feature>
<evidence type="ECO:0000313" key="4">
    <source>
        <dbReference type="Proteomes" id="UP000699042"/>
    </source>
</evidence>
<evidence type="ECO:0008006" key="5">
    <source>
        <dbReference type="Google" id="ProtNLM"/>
    </source>
</evidence>
<evidence type="ECO:0000256" key="2">
    <source>
        <dbReference type="SAM" id="SignalP"/>
    </source>
</evidence>
<feature type="chain" id="PRO_5040492389" description="GPI anchored serine-rich protein" evidence="2">
    <location>
        <begin position="16"/>
        <end position="184"/>
    </location>
</feature>
<accession>A0A9P7QYU1</accession>
<gene>
    <name evidence="3" type="ORF">JMJ77_009791</name>
</gene>
<feature type="signal peptide" evidence="2">
    <location>
        <begin position="1"/>
        <end position="15"/>
    </location>
</feature>
<dbReference type="Proteomes" id="UP000699042">
    <property type="component" value="Unassembled WGS sequence"/>
</dbReference>
<feature type="compositionally biased region" description="Gly residues" evidence="1">
    <location>
        <begin position="115"/>
        <end position="130"/>
    </location>
</feature>
<keyword evidence="2" id="KW-0732">Signal</keyword>